<accession>A0A1G8DTF4</accession>
<reference evidence="2" key="1">
    <citation type="submission" date="2016-10" db="EMBL/GenBank/DDBJ databases">
        <authorList>
            <person name="Varghese N."/>
            <person name="Submissions S."/>
        </authorList>
    </citation>
    <scope>NUCLEOTIDE SEQUENCE [LARGE SCALE GENOMIC DNA]</scope>
    <source>
        <strain evidence="2">CGMCC 1.2747</strain>
    </source>
</reference>
<evidence type="ECO:0000313" key="2">
    <source>
        <dbReference type="Proteomes" id="UP000199274"/>
    </source>
</evidence>
<dbReference type="SUPFAM" id="SSF53448">
    <property type="entry name" value="Nucleotide-diphospho-sugar transferases"/>
    <property type="match status" value="1"/>
</dbReference>
<evidence type="ECO:0000313" key="1">
    <source>
        <dbReference type="EMBL" id="SDH60740.1"/>
    </source>
</evidence>
<dbReference type="Gene3D" id="3.90.550.10">
    <property type="entry name" value="Spore Coat Polysaccharide Biosynthesis Protein SpsA, Chain A"/>
    <property type="match status" value="1"/>
</dbReference>
<dbReference type="Proteomes" id="UP000199274">
    <property type="component" value="Unassembled WGS sequence"/>
</dbReference>
<keyword evidence="2" id="KW-1185">Reference proteome</keyword>
<dbReference type="InterPro" id="IPR029044">
    <property type="entry name" value="Nucleotide-diphossugar_trans"/>
</dbReference>
<organism evidence="1 2">
    <name type="scientific">Flavobacterium omnivorum</name>
    <dbReference type="NCBI Taxonomy" id="178355"/>
    <lineage>
        <taxon>Bacteria</taxon>
        <taxon>Pseudomonadati</taxon>
        <taxon>Bacteroidota</taxon>
        <taxon>Flavobacteriia</taxon>
        <taxon>Flavobacteriales</taxon>
        <taxon>Flavobacteriaceae</taxon>
        <taxon>Flavobacterium</taxon>
    </lineage>
</organism>
<gene>
    <name evidence="1" type="ORF">SAMN04488062_110110</name>
</gene>
<name>A0A1G8DTF4_9FLAO</name>
<dbReference type="AlphaFoldDB" id="A0A1G8DTF4"/>
<sequence>MKNILFDNTPPIALIFFARPDLLKITFQEVRKAKPKKLFLIQDGARINNLSDENNIKKCREIVSNIDWECEVYTNYSFKNLGCGMRVFSGLNWAFEYVDRLLILEDDCVPSQDLFPFTSELLERYKDDERLGLICGMNNLGVHEEAPDDYFFTTSGSIWGWATWKRVWDDVDYNLLFLEDKYSTKIVYNTDSKLESMAEYLKGNIEKGKPLTSWSFQLGMNLLMNSKLNIVPKYNMISNIGLSNDGANSVSSIKFIPRGLRSIYFMKTYTLVFPLKHPKYMVNDLEFKKRLDRLMGDGYPIVKLYRLIESITYRIIGGDFNSILKGFKRRFLK</sequence>
<evidence type="ECO:0008006" key="3">
    <source>
        <dbReference type="Google" id="ProtNLM"/>
    </source>
</evidence>
<dbReference type="OrthoDB" id="9785375at2"/>
<protein>
    <recommendedName>
        <fullName evidence="3">GNT-I family protein</fullName>
    </recommendedName>
</protein>
<dbReference type="RefSeq" id="WP_091257670.1">
    <property type="nucleotide sequence ID" value="NZ_FNDB01000010.1"/>
</dbReference>
<dbReference type="STRING" id="178355.SAMN04488062_110110"/>
<proteinExistence type="predicted"/>
<dbReference type="EMBL" id="FNDB01000010">
    <property type="protein sequence ID" value="SDH60740.1"/>
    <property type="molecule type" value="Genomic_DNA"/>
</dbReference>